<accession>A0A7R8VJM9</accession>
<proteinExistence type="predicted"/>
<keyword evidence="1" id="KW-1133">Transmembrane helix</keyword>
<keyword evidence="1" id="KW-0812">Transmembrane</keyword>
<feature type="transmembrane region" description="Helical" evidence="1">
    <location>
        <begin position="92"/>
        <end position="111"/>
    </location>
</feature>
<evidence type="ECO:0000313" key="2">
    <source>
        <dbReference type="EMBL" id="CAD7199812.1"/>
    </source>
</evidence>
<name>A0A7R8VJM9_TIMDO</name>
<reference evidence="2" key="1">
    <citation type="submission" date="2020-11" db="EMBL/GenBank/DDBJ databases">
        <authorList>
            <person name="Tran Van P."/>
        </authorList>
    </citation>
    <scope>NUCLEOTIDE SEQUENCE</scope>
</reference>
<dbReference type="EMBL" id="OA567051">
    <property type="protein sequence ID" value="CAD7199812.1"/>
    <property type="molecule type" value="Genomic_DNA"/>
</dbReference>
<sequence length="235" mass="25679">MPLVKPLNQAQVLNGGHNDTVILISKCLHNVILYQVFNSTSTSILSGGISLGFSSSEKQPLLPVNMGLWNIRTILCNPEYGDKVARVNRKTLLISLVCGLPCIAAELYLYYGYQREVAFAHLGSALIPVAVKLLMGNNSAHNSVDWVTAGNLLSIFVVTFLESNYYGFAMTACYTVNYFLITTSSDLGGLGDYSTPVVSVTSRDMDLAWYKPGMTRAVWYKPGMTRVVCGTGWAL</sequence>
<keyword evidence="1" id="KW-0472">Membrane</keyword>
<evidence type="ECO:0000256" key="1">
    <source>
        <dbReference type="SAM" id="Phobius"/>
    </source>
</evidence>
<gene>
    <name evidence="2" type="ORF">TDIB3V08_LOCUS6056</name>
</gene>
<protein>
    <submittedName>
        <fullName evidence="2">Uncharacterized protein</fullName>
    </submittedName>
</protein>
<dbReference type="AlphaFoldDB" id="A0A7R8VJM9"/>
<organism evidence="2">
    <name type="scientific">Timema douglasi</name>
    <name type="common">Walking stick</name>
    <dbReference type="NCBI Taxonomy" id="61478"/>
    <lineage>
        <taxon>Eukaryota</taxon>
        <taxon>Metazoa</taxon>
        <taxon>Ecdysozoa</taxon>
        <taxon>Arthropoda</taxon>
        <taxon>Hexapoda</taxon>
        <taxon>Insecta</taxon>
        <taxon>Pterygota</taxon>
        <taxon>Neoptera</taxon>
        <taxon>Polyneoptera</taxon>
        <taxon>Phasmatodea</taxon>
        <taxon>Timematodea</taxon>
        <taxon>Timematoidea</taxon>
        <taxon>Timematidae</taxon>
        <taxon>Timema</taxon>
    </lineage>
</organism>